<evidence type="ECO:0000259" key="1">
    <source>
        <dbReference type="PROSITE" id="PS00028"/>
    </source>
</evidence>
<name>A0A0B1TNM3_OESDE</name>
<evidence type="ECO:0000313" key="2">
    <source>
        <dbReference type="EMBL" id="KHJ97661.1"/>
    </source>
</evidence>
<dbReference type="EMBL" id="KN549418">
    <property type="protein sequence ID" value="KHJ97661.1"/>
    <property type="molecule type" value="Genomic_DNA"/>
</dbReference>
<protein>
    <recommendedName>
        <fullName evidence="1">C2H2-type domain-containing protein</fullName>
    </recommendedName>
</protein>
<reference evidence="2 3" key="1">
    <citation type="submission" date="2014-03" db="EMBL/GenBank/DDBJ databases">
        <title>Draft genome of the hookworm Oesophagostomum dentatum.</title>
        <authorList>
            <person name="Mitreva M."/>
        </authorList>
    </citation>
    <scope>NUCLEOTIDE SEQUENCE [LARGE SCALE GENOMIC DNA]</scope>
    <source>
        <strain evidence="2 3">OD-Hann</strain>
    </source>
</reference>
<proteinExistence type="predicted"/>
<evidence type="ECO:0000313" key="3">
    <source>
        <dbReference type="Proteomes" id="UP000053660"/>
    </source>
</evidence>
<keyword evidence="3" id="KW-1185">Reference proteome</keyword>
<dbReference type="Proteomes" id="UP000053660">
    <property type="component" value="Unassembled WGS sequence"/>
</dbReference>
<dbReference type="AlphaFoldDB" id="A0A0B1TNM3"/>
<dbReference type="PROSITE" id="PS00028">
    <property type="entry name" value="ZINC_FINGER_C2H2_1"/>
    <property type="match status" value="1"/>
</dbReference>
<dbReference type="OrthoDB" id="6077919at2759"/>
<feature type="domain" description="C2H2-type" evidence="1">
    <location>
        <begin position="14"/>
        <end position="36"/>
    </location>
</feature>
<accession>A0A0B1TNM3</accession>
<sequence>MSDRDLLLFRKYECGSCTHLFYTVEERDAHCRRRGHFHTYGMKVSPYCELYVSQFLKDIEHIASYGIDAVLRQRCMANLTWLVY</sequence>
<gene>
    <name evidence="2" type="ORF">OESDEN_02367</name>
</gene>
<dbReference type="InterPro" id="IPR013087">
    <property type="entry name" value="Znf_C2H2_type"/>
</dbReference>
<organism evidence="2 3">
    <name type="scientific">Oesophagostomum dentatum</name>
    <name type="common">Nodular worm</name>
    <dbReference type="NCBI Taxonomy" id="61180"/>
    <lineage>
        <taxon>Eukaryota</taxon>
        <taxon>Metazoa</taxon>
        <taxon>Ecdysozoa</taxon>
        <taxon>Nematoda</taxon>
        <taxon>Chromadorea</taxon>
        <taxon>Rhabditida</taxon>
        <taxon>Rhabditina</taxon>
        <taxon>Rhabditomorpha</taxon>
        <taxon>Strongyloidea</taxon>
        <taxon>Strongylidae</taxon>
        <taxon>Oesophagostomum</taxon>
    </lineage>
</organism>